<dbReference type="PANTHER" id="PTHR30451">
    <property type="entry name" value="OUTER MEMBRANE USHER PROTEIN"/>
    <property type="match status" value="1"/>
</dbReference>
<evidence type="ECO:0000313" key="2">
    <source>
        <dbReference type="Proteomes" id="UP000253437"/>
    </source>
</evidence>
<dbReference type="Proteomes" id="UP000253437">
    <property type="component" value="Unassembled WGS sequence"/>
</dbReference>
<sequence length="799" mass="89272">MWRAFVVSIAVLISGAVWGSSYSLSLPLVYEQNQLGELPVEINGMALERVSVDALQDLLGTRVSPEWWSQFFGSEPSTFVDIETLAERGIEVTLNTESLFIDVRLSAQILSEQDITLSSGYPDFIPSESGSINWLNSFSFAYNNYWQEDVETWDTSLDWLSQGNIGGASGVNFLLANYLEADNETTKFSRGEWIAFYDDPNLPMRASTGDVISGESGHIYGMSLGGFSIESRYADLQPDRETSPESSQQLVLLESAEVEVYVNGERISGGRLEPGRYNLKNLILDNGANDITVVVNYVSGKQEVLRFTQFYNAKLLKKGLIDYSFSVGQPIIYDNRQVEYEEEWVATGYLEYGVTDWLTAGANGLYAQDGSIFGALTTFKSGVGNVTARYSLSSASSGEDGWIASLDYENSIFGSGESQSPNLRFAIEKSDDFQNKPWKESQEGNSYTQYLANYFWQINSKFDLTLTGRLTQLPPDDDELRGSVLLNWRHGGFTVGVGSEYEESERYNEPDTRFLFTFEYNWYSDEHGNRIGLSYNSENERSRAYFSNEGLNYVGDYGVRIEAEQDEFRDTQRAQLSYTANRFRAESEVSRDVVRKEDTEQYQASLRLATAVGMVDGDWGWGRATSGPFVVAEMHPTLGEATANLDVDSQGRPTAMATKHLNGLVSISQPYARYAMDYNVMDSPVGYDWGDGKLELMPAAATGYLLTIGSDASYTASGYLKRLSGEPIEYRQGRVLVDDEQIEFFTNKQGRFFIQGLRPGIYTVELYGLQISPVVISIPESDTSLIDLGEITVMPNNDK</sequence>
<dbReference type="RefSeq" id="WP_114093047.1">
    <property type="nucleotide sequence ID" value="NZ_QOUW02000192.1"/>
</dbReference>
<accession>A0A8B3D8I0</accession>
<name>A0A8B3D8I0_VIBHA</name>
<dbReference type="EMBL" id="QOUW02000192">
    <property type="protein sequence ID" value="RIW01768.1"/>
    <property type="molecule type" value="Genomic_DNA"/>
</dbReference>
<gene>
    <name evidence="1" type="ORF">DS957_025980</name>
</gene>
<dbReference type="InterPro" id="IPR000015">
    <property type="entry name" value="Fimb_usher"/>
</dbReference>
<dbReference type="AlphaFoldDB" id="A0A8B3D8I0"/>
<reference evidence="1 2" key="1">
    <citation type="submission" date="2018-08" db="EMBL/GenBank/DDBJ databases">
        <title>Vibrio harveyi strains pathogenic to white snook Centropomus viridis Lockington (1877) and potential probiotic bacteria.</title>
        <authorList>
            <person name="Soto-Rodriguez S."/>
            <person name="Gomez-Gil B."/>
            <person name="Lozano-Olvera R."/>
        </authorList>
    </citation>
    <scope>NUCLEOTIDE SEQUENCE [LARGE SCALE GENOMIC DNA]</scope>
    <source>
        <strain evidence="1 2">CAIM 1508</strain>
    </source>
</reference>
<proteinExistence type="predicted"/>
<comment type="caution">
    <text evidence="1">The sequence shown here is derived from an EMBL/GenBank/DDBJ whole genome shotgun (WGS) entry which is preliminary data.</text>
</comment>
<dbReference type="SUPFAM" id="SSF49452">
    <property type="entry name" value="Starch-binding domain-like"/>
    <property type="match status" value="1"/>
</dbReference>
<dbReference type="Gene3D" id="2.60.40.3110">
    <property type="match status" value="1"/>
</dbReference>
<dbReference type="PANTHER" id="PTHR30451:SF5">
    <property type="entry name" value="SLR0019 PROTEIN"/>
    <property type="match status" value="1"/>
</dbReference>
<dbReference type="GO" id="GO:0030246">
    <property type="term" value="F:carbohydrate binding"/>
    <property type="evidence" value="ECO:0007669"/>
    <property type="project" value="InterPro"/>
</dbReference>
<dbReference type="Pfam" id="PF00577">
    <property type="entry name" value="Usher"/>
    <property type="match status" value="1"/>
</dbReference>
<dbReference type="GO" id="GO:0015473">
    <property type="term" value="F:fimbrial usher porin activity"/>
    <property type="evidence" value="ECO:0007669"/>
    <property type="project" value="InterPro"/>
</dbReference>
<dbReference type="GO" id="GO:0009279">
    <property type="term" value="C:cell outer membrane"/>
    <property type="evidence" value="ECO:0007669"/>
    <property type="project" value="TreeGrafter"/>
</dbReference>
<dbReference type="InterPro" id="IPR013784">
    <property type="entry name" value="Carb-bd-like_fold"/>
</dbReference>
<evidence type="ECO:0000313" key="1">
    <source>
        <dbReference type="EMBL" id="RIW01768.1"/>
    </source>
</evidence>
<dbReference type="GO" id="GO:0009297">
    <property type="term" value="P:pilus assembly"/>
    <property type="evidence" value="ECO:0007669"/>
    <property type="project" value="InterPro"/>
</dbReference>
<organism evidence="1 2">
    <name type="scientific">Vibrio harveyi</name>
    <name type="common">Beneckea harveyi</name>
    <dbReference type="NCBI Taxonomy" id="669"/>
    <lineage>
        <taxon>Bacteria</taxon>
        <taxon>Pseudomonadati</taxon>
        <taxon>Pseudomonadota</taxon>
        <taxon>Gammaproteobacteria</taxon>
        <taxon>Vibrionales</taxon>
        <taxon>Vibrionaceae</taxon>
        <taxon>Vibrio</taxon>
    </lineage>
</organism>
<protein>
    <submittedName>
        <fullName evidence="1">Pilus assembly protein PapC</fullName>
    </submittedName>
</protein>